<proteinExistence type="predicted"/>
<name>A0A5Q4ZVL5_9GAMM</name>
<feature type="transmembrane region" description="Helical" evidence="2">
    <location>
        <begin position="293"/>
        <end position="312"/>
    </location>
</feature>
<organism evidence="3">
    <name type="scientific">Aliivibrio wodanis</name>
    <dbReference type="NCBI Taxonomy" id="80852"/>
    <lineage>
        <taxon>Bacteria</taxon>
        <taxon>Pseudomonadati</taxon>
        <taxon>Pseudomonadota</taxon>
        <taxon>Gammaproteobacteria</taxon>
        <taxon>Vibrionales</taxon>
        <taxon>Vibrionaceae</taxon>
        <taxon>Aliivibrio</taxon>
    </lineage>
</organism>
<keyword evidence="2" id="KW-1133">Transmembrane helix</keyword>
<keyword evidence="2" id="KW-0472">Membrane</keyword>
<dbReference type="EMBL" id="LR721751">
    <property type="protein sequence ID" value="VVV06328.1"/>
    <property type="molecule type" value="Genomic_DNA"/>
</dbReference>
<sequence>MNIIEDESALLNELQKTSVSINKCREVLIELLNSKTLPAQLLLEPIELLRSAKPSTFECYQFDEEMPEVSNIEIDWSAKYFDDYKARLESNFSYERYENLIRVKSQLERDGVKGFGIKLSQIKNITKSTVQETITMKQLPSSYLPPENVKDSVSKGNIIYIRSAILALLTNNNVQWSELNNAVIWTLKQCHSLFDAHIEANYAKAINPNTSAWSADYYFEQEVYLNANFSEVRWLHLLEVRKCLAAKNVKGFVRNAAKNVSNQPTTRGASNVRSAQINPQQSTKSADPDKLKVMLMIGGAIAILAALIFAMIG</sequence>
<gene>
    <name evidence="3" type="ORF">AW0309160_03818</name>
</gene>
<keyword evidence="2" id="KW-0812">Transmembrane</keyword>
<evidence type="ECO:0000313" key="3">
    <source>
        <dbReference type="EMBL" id="VVV06328.1"/>
    </source>
</evidence>
<feature type="region of interest" description="Disordered" evidence="1">
    <location>
        <begin position="262"/>
        <end position="285"/>
    </location>
</feature>
<reference evidence="3" key="1">
    <citation type="submission" date="2019-09" db="EMBL/GenBank/DDBJ databases">
        <authorList>
            <person name="Hjerde E."/>
        </authorList>
    </citation>
    <scope>NUCLEOTIDE SEQUENCE</scope>
    <source>
        <strain evidence="3">06/09/160</strain>
    </source>
</reference>
<dbReference type="AlphaFoldDB" id="A0A5Q4ZVL5"/>
<accession>A0A5Q4ZVL5</accession>
<evidence type="ECO:0000256" key="1">
    <source>
        <dbReference type="SAM" id="MobiDB-lite"/>
    </source>
</evidence>
<evidence type="ECO:0000256" key="2">
    <source>
        <dbReference type="SAM" id="Phobius"/>
    </source>
</evidence>
<protein>
    <submittedName>
        <fullName evidence="3">Uncharacterized protein</fullName>
    </submittedName>
</protein>